<evidence type="ECO:0000313" key="1">
    <source>
        <dbReference type="EMBL" id="GAJ18692.1"/>
    </source>
</evidence>
<proteinExistence type="predicted"/>
<accession>X1VIW2</accession>
<feature type="non-terminal residue" evidence="1">
    <location>
        <position position="38"/>
    </location>
</feature>
<dbReference type="EMBL" id="BARW01043245">
    <property type="protein sequence ID" value="GAJ18692.1"/>
    <property type="molecule type" value="Genomic_DNA"/>
</dbReference>
<comment type="caution">
    <text evidence="1">The sequence shown here is derived from an EMBL/GenBank/DDBJ whole genome shotgun (WGS) entry which is preliminary data.</text>
</comment>
<protein>
    <submittedName>
        <fullName evidence="1">Uncharacterized protein</fullName>
    </submittedName>
</protein>
<gene>
    <name evidence="1" type="ORF">S12H4_63484</name>
</gene>
<reference evidence="1" key="1">
    <citation type="journal article" date="2014" name="Front. Microbiol.">
        <title>High frequency of phylogenetically diverse reductive dehalogenase-homologous genes in deep subseafloor sedimentary metagenomes.</title>
        <authorList>
            <person name="Kawai M."/>
            <person name="Futagami T."/>
            <person name="Toyoda A."/>
            <person name="Takaki Y."/>
            <person name="Nishi S."/>
            <person name="Hori S."/>
            <person name="Arai W."/>
            <person name="Tsubouchi T."/>
            <person name="Morono Y."/>
            <person name="Uchiyama I."/>
            <person name="Ito T."/>
            <person name="Fujiyama A."/>
            <person name="Inagaki F."/>
            <person name="Takami H."/>
        </authorList>
    </citation>
    <scope>NUCLEOTIDE SEQUENCE</scope>
    <source>
        <strain evidence="1">Expedition CK06-06</strain>
    </source>
</reference>
<feature type="non-terminal residue" evidence="1">
    <location>
        <position position="1"/>
    </location>
</feature>
<sequence length="38" mass="4379">LFDHLTALGNVETGLVKVKRMDKDKARQKAIEELRQRA</sequence>
<name>X1VIW2_9ZZZZ</name>
<dbReference type="AlphaFoldDB" id="X1VIW2"/>
<organism evidence="1">
    <name type="scientific">marine sediment metagenome</name>
    <dbReference type="NCBI Taxonomy" id="412755"/>
    <lineage>
        <taxon>unclassified sequences</taxon>
        <taxon>metagenomes</taxon>
        <taxon>ecological metagenomes</taxon>
    </lineage>
</organism>